<evidence type="ECO:0000313" key="2">
    <source>
        <dbReference type="EMBL" id="CAF1677238.1"/>
    </source>
</evidence>
<proteinExistence type="predicted"/>
<dbReference type="Pfam" id="PF12146">
    <property type="entry name" value="Hydrolase_4"/>
    <property type="match status" value="1"/>
</dbReference>
<evidence type="ECO:0000259" key="1">
    <source>
        <dbReference type="Pfam" id="PF12146"/>
    </source>
</evidence>
<protein>
    <recommendedName>
        <fullName evidence="1">Serine aminopeptidase S33 domain-containing protein</fullName>
    </recommendedName>
</protein>
<accession>A0A816GPL3</accession>
<evidence type="ECO:0000313" key="3">
    <source>
        <dbReference type="Proteomes" id="UP000663834"/>
    </source>
</evidence>
<comment type="caution">
    <text evidence="2">The sequence shown here is derived from an EMBL/GenBank/DDBJ whole genome shotgun (WGS) entry which is preliminary data.</text>
</comment>
<sequence>MDGSERFNDDDSAGCSNGESFVYSSPYDSLCLRGRNWSVTENECQAVVLVVHGSWEHSGRYSHMTHFFNNHHIASVAFDAQDHGLSSGERDHTPNLDALPGDLECIISRIRTEFYPKVPLVINSVLSCSAKQRFQIIICYITLAYTVTTCTCLQCYACSGGSECGISFSPDSKSTTQVRSNADGFFDSCSISVSQDGLTTRSLVLSYECHSSERQFCCKEDFCNSLPSPPLPAFTTLKCVITRCTLTSSGCASAFYVASLSSATESCLGVRVSSDIGYYSYKKGCSPGKLALFSESYPSVGDSFCCNSPQCNRQDLPLKLKINCFSCDSRVTGMKGCSTLNTSSLDVYESGSSISSEACAMIIGFPVHDPSTNISYPAFTIRTLIADCENQSGNNVSYGGANFQGRIKCCWTNHCNNESEFLHSYLSEGWFHPLVIEICKNFH</sequence>
<gene>
    <name evidence="2" type="ORF">KQP761_LOCUS35675</name>
</gene>
<reference evidence="2" key="1">
    <citation type="submission" date="2021-02" db="EMBL/GenBank/DDBJ databases">
        <authorList>
            <person name="Nowell W R."/>
        </authorList>
    </citation>
    <scope>NUCLEOTIDE SEQUENCE</scope>
</reference>
<dbReference type="OrthoDB" id="9986757at2759"/>
<dbReference type="EMBL" id="CAJNOW010020060">
    <property type="protein sequence ID" value="CAF1677238.1"/>
    <property type="molecule type" value="Genomic_DNA"/>
</dbReference>
<dbReference type="Gene3D" id="3.40.50.1820">
    <property type="entry name" value="alpha/beta hydrolase"/>
    <property type="match status" value="1"/>
</dbReference>
<dbReference type="AlphaFoldDB" id="A0A816GPL3"/>
<name>A0A816GPL3_9BILA</name>
<dbReference type="InterPro" id="IPR022742">
    <property type="entry name" value="Hydrolase_4"/>
</dbReference>
<dbReference type="Proteomes" id="UP000663834">
    <property type="component" value="Unassembled WGS sequence"/>
</dbReference>
<organism evidence="2 3">
    <name type="scientific">Rotaria magnacalcarata</name>
    <dbReference type="NCBI Taxonomy" id="392030"/>
    <lineage>
        <taxon>Eukaryota</taxon>
        <taxon>Metazoa</taxon>
        <taxon>Spiralia</taxon>
        <taxon>Gnathifera</taxon>
        <taxon>Rotifera</taxon>
        <taxon>Eurotatoria</taxon>
        <taxon>Bdelloidea</taxon>
        <taxon>Philodinida</taxon>
        <taxon>Philodinidae</taxon>
        <taxon>Rotaria</taxon>
    </lineage>
</organism>
<feature type="domain" description="Serine aminopeptidase S33" evidence="1">
    <location>
        <begin position="44"/>
        <end position="122"/>
    </location>
</feature>
<dbReference type="SUPFAM" id="SSF53474">
    <property type="entry name" value="alpha/beta-Hydrolases"/>
    <property type="match status" value="1"/>
</dbReference>
<dbReference type="InterPro" id="IPR029058">
    <property type="entry name" value="AB_hydrolase_fold"/>
</dbReference>